<gene>
    <name evidence="1" type="ORF">B5807_05822</name>
</gene>
<dbReference type="Proteomes" id="UP000193240">
    <property type="component" value="Unassembled WGS sequence"/>
</dbReference>
<dbReference type="AlphaFoldDB" id="A0A1Y2M238"/>
<evidence type="ECO:0000313" key="2">
    <source>
        <dbReference type="Proteomes" id="UP000193240"/>
    </source>
</evidence>
<keyword evidence="2" id="KW-1185">Reference proteome</keyword>
<name>A0A1Y2M238_EPING</name>
<dbReference type="EMBL" id="KZ107843">
    <property type="protein sequence ID" value="OSS49497.1"/>
    <property type="molecule type" value="Genomic_DNA"/>
</dbReference>
<evidence type="ECO:0000313" key="1">
    <source>
        <dbReference type="EMBL" id="OSS49497.1"/>
    </source>
</evidence>
<dbReference type="InParanoid" id="A0A1Y2M238"/>
<protein>
    <submittedName>
        <fullName evidence="1">Uncharacterized protein</fullName>
    </submittedName>
</protein>
<proteinExistence type="predicted"/>
<dbReference type="PANTHER" id="PTHR38790:SF4">
    <property type="entry name" value="2EXR DOMAIN-CONTAINING PROTEIN"/>
    <property type="match status" value="1"/>
</dbReference>
<accession>A0A1Y2M238</accession>
<organism evidence="1 2">
    <name type="scientific">Epicoccum nigrum</name>
    <name type="common">Soil fungus</name>
    <name type="synonym">Epicoccum purpurascens</name>
    <dbReference type="NCBI Taxonomy" id="105696"/>
    <lineage>
        <taxon>Eukaryota</taxon>
        <taxon>Fungi</taxon>
        <taxon>Dikarya</taxon>
        <taxon>Ascomycota</taxon>
        <taxon>Pezizomycotina</taxon>
        <taxon>Dothideomycetes</taxon>
        <taxon>Pleosporomycetidae</taxon>
        <taxon>Pleosporales</taxon>
        <taxon>Pleosporineae</taxon>
        <taxon>Didymellaceae</taxon>
        <taxon>Epicoccum</taxon>
    </lineage>
</organism>
<dbReference type="PANTHER" id="PTHR38790">
    <property type="entry name" value="2EXR DOMAIN-CONTAINING PROTEIN-RELATED"/>
    <property type="match status" value="1"/>
</dbReference>
<sequence>MNNEYSLRETQSCTTYEEITKRNREESPLLRLPAELRNKICQYTLSGYAIQPYEYHPKPRKLMGITYCEPAPGTTVIRPEEDLWLLVQSLSHSSRQLHAEIGEMLFTESVICCNVVYYFRAWLGYLSERPKSTIENIQWAPEFRVYPGRIVDRFFEVVDDLLPNIKTLYVRESIYKSEPWVEEKIAQEAQKRGLKVSFERSVSRLDE</sequence>
<reference evidence="1 2" key="1">
    <citation type="journal article" date="2017" name="Genome Announc.">
        <title>Genome sequence of the saprophytic ascomycete Epicoccum nigrum ICMP 19927 strain isolated from New Zealand.</title>
        <authorList>
            <person name="Fokin M."/>
            <person name="Fleetwood D."/>
            <person name="Weir B.S."/>
            <person name="Villas-Boas S.G."/>
        </authorList>
    </citation>
    <scope>NUCLEOTIDE SEQUENCE [LARGE SCALE GENOMIC DNA]</scope>
    <source>
        <strain evidence="1 2">ICMP 19927</strain>
    </source>
</reference>